<evidence type="ECO:0000256" key="2">
    <source>
        <dbReference type="ARBA" id="ARBA00006052"/>
    </source>
</evidence>
<keyword evidence="10" id="KW-0464">Manganese</keyword>
<keyword evidence="4 10" id="KW-0312">Gluconeogenesis</keyword>
<dbReference type="SUPFAM" id="SSF53795">
    <property type="entry name" value="PEP carboxykinase-like"/>
    <property type="match status" value="1"/>
</dbReference>
<evidence type="ECO:0000256" key="3">
    <source>
        <dbReference type="ARBA" id="ARBA00012363"/>
    </source>
</evidence>
<keyword evidence="6 10" id="KW-0210">Decarboxylase</keyword>
<reference evidence="11" key="1">
    <citation type="submission" date="2021-05" db="EMBL/GenBank/DDBJ databases">
        <authorList>
            <person name="Sun Q."/>
            <person name="Inoue M."/>
        </authorList>
    </citation>
    <scope>NUCLEOTIDE SEQUENCE</scope>
    <source>
        <strain evidence="11">VKM B-3255</strain>
    </source>
</reference>
<dbReference type="HAMAP" id="MF_00453">
    <property type="entry name" value="PEPCK_ATP"/>
    <property type="match status" value="1"/>
</dbReference>
<dbReference type="PANTHER" id="PTHR30031">
    <property type="entry name" value="PHOSPHOENOLPYRUVATE CARBOXYKINASE ATP"/>
    <property type="match status" value="1"/>
</dbReference>
<keyword evidence="12" id="KW-1185">Reference proteome</keyword>
<evidence type="ECO:0000256" key="10">
    <source>
        <dbReference type="HAMAP-Rule" id="MF_00453"/>
    </source>
</evidence>
<evidence type="ECO:0000256" key="8">
    <source>
        <dbReference type="ARBA" id="ARBA00023239"/>
    </source>
</evidence>
<comment type="pathway">
    <text evidence="1 10">Carbohydrate biosynthesis; gluconeogenesis.</text>
</comment>
<sequence length="532" mass="55725">MQQSGTRNEQHGLEAIGLDGSGKLFWNLGDAALCERSIARGEARLSAAGALAAETGAHRSPNPADRFILREERTQDSVDWDKANALTRDHFDALKTDFLAYAGARTLFAQDLDAGDIPVRVLTEHAWHALVMRNLLGRPDAAAIATFAPRLTVICVPSFKAEPEKHGVRSATVIACDLAEGLVLIGGTALAGEIRGAVHTYLGHALAARGTLALNAAATTGVDGNTALFLGLPGTGKTALADTPERALVADGVLGWSADGIRALEAGCYARAEHVTAAGTPVLFAALSRFGTVLENVPLDAETRQPLIEGETPAESARAAFALPAPATARPEGSGVHPKALFLLSCDTLGVLPPIARLTPAQAIYHFLSGYSATLPGTEAGIEEAQIAFAPGFGAPFLSGAPAAASGMLRDLIARQEVTCWLVNSGWIGGKAGTGRRVPVETTRALVGAALDGTLDAGEWRTDPHFGVEVPKAVEGVDARLLDPARSWASRMDYAKTARQLVSHFSRHFARFESLVDDEVRGAQPSLAIAAE</sequence>
<keyword evidence="10" id="KW-0963">Cytoplasm</keyword>
<comment type="caution">
    <text evidence="10">Lacks conserved residue(s) required for the propagation of feature annotation.</text>
</comment>
<evidence type="ECO:0000256" key="4">
    <source>
        <dbReference type="ARBA" id="ARBA00022432"/>
    </source>
</evidence>
<dbReference type="Gene3D" id="3.40.449.10">
    <property type="entry name" value="Phosphoenolpyruvate Carboxykinase, domain 1"/>
    <property type="match status" value="1"/>
</dbReference>
<feature type="binding site" evidence="10">
    <location>
        <position position="318"/>
    </location>
    <ligand>
        <name>substrate</name>
    </ligand>
</feature>
<dbReference type="PANTHER" id="PTHR30031:SF0">
    <property type="entry name" value="PHOSPHOENOLPYRUVATE CARBOXYKINASE (ATP)"/>
    <property type="match status" value="1"/>
</dbReference>
<feature type="binding site" evidence="10">
    <location>
        <position position="318"/>
    </location>
    <ligand>
        <name>ATP</name>
        <dbReference type="ChEBI" id="CHEBI:30616"/>
    </ligand>
</feature>
<evidence type="ECO:0000256" key="6">
    <source>
        <dbReference type="ARBA" id="ARBA00022793"/>
    </source>
</evidence>
<name>A0ABS5R5B4_9HYPH</name>
<dbReference type="PIRSF" id="PIRSF006294">
    <property type="entry name" value="PEP_crbxkin"/>
    <property type="match status" value="1"/>
</dbReference>
<dbReference type="InterPro" id="IPR008210">
    <property type="entry name" value="PEP_carboxykinase_N"/>
</dbReference>
<evidence type="ECO:0000256" key="9">
    <source>
        <dbReference type="ARBA" id="ARBA00047371"/>
    </source>
</evidence>
<dbReference type="RefSeq" id="WP_213754686.1">
    <property type="nucleotide sequence ID" value="NZ_JAHCQH010000015.1"/>
</dbReference>
<dbReference type="InterPro" id="IPR013035">
    <property type="entry name" value="PEP_carboxykinase_C"/>
</dbReference>
<evidence type="ECO:0000256" key="7">
    <source>
        <dbReference type="ARBA" id="ARBA00022840"/>
    </source>
</evidence>
<proteinExistence type="inferred from homology"/>
<dbReference type="Proteomes" id="UP001166585">
    <property type="component" value="Unassembled WGS sequence"/>
</dbReference>
<keyword evidence="8 10" id="KW-0456">Lyase</keyword>
<gene>
    <name evidence="10" type="primary">pckA</name>
    <name evidence="11" type="ORF">KIP89_06965</name>
</gene>
<keyword evidence="7 10" id="KW-0067">ATP-binding</keyword>
<comment type="similarity">
    <text evidence="2 10">Belongs to the phosphoenolpyruvate carboxykinase (ATP) family.</text>
</comment>
<comment type="catalytic activity">
    <reaction evidence="9 10">
        <text>oxaloacetate + ATP = phosphoenolpyruvate + ADP + CO2</text>
        <dbReference type="Rhea" id="RHEA:18617"/>
        <dbReference type="ChEBI" id="CHEBI:16452"/>
        <dbReference type="ChEBI" id="CHEBI:16526"/>
        <dbReference type="ChEBI" id="CHEBI:30616"/>
        <dbReference type="ChEBI" id="CHEBI:58702"/>
        <dbReference type="ChEBI" id="CHEBI:456216"/>
        <dbReference type="EC" id="4.1.1.49"/>
    </reaction>
</comment>
<comment type="function">
    <text evidence="10">Involved in the gluconeogenesis. Catalyzes the conversion of oxaloacetate (OAA) to phosphoenolpyruvate (PEP) through direct phosphoryl transfer between the nucleoside triphosphate and OAA.</text>
</comment>
<dbReference type="InterPro" id="IPR001272">
    <property type="entry name" value="PEP_carboxykinase_ATP"/>
</dbReference>
<comment type="subcellular location">
    <subcellularLocation>
        <location evidence="10">Cytoplasm</location>
    </subcellularLocation>
</comment>
<evidence type="ECO:0000256" key="1">
    <source>
        <dbReference type="ARBA" id="ARBA00004742"/>
    </source>
</evidence>
<evidence type="ECO:0000313" key="11">
    <source>
        <dbReference type="EMBL" id="MBS9476844.1"/>
    </source>
</evidence>
<keyword evidence="5 10" id="KW-0547">Nucleotide-binding</keyword>
<dbReference type="Gene3D" id="2.170.8.10">
    <property type="entry name" value="Phosphoenolpyruvate Carboxykinase, domain 2"/>
    <property type="match status" value="1"/>
</dbReference>
<dbReference type="EMBL" id="JAHCQH010000015">
    <property type="protein sequence ID" value="MBS9476844.1"/>
    <property type="molecule type" value="Genomic_DNA"/>
</dbReference>
<dbReference type="SUPFAM" id="SSF68923">
    <property type="entry name" value="PEP carboxykinase N-terminal domain"/>
    <property type="match status" value="1"/>
</dbReference>
<evidence type="ECO:0000313" key="12">
    <source>
        <dbReference type="Proteomes" id="UP001166585"/>
    </source>
</evidence>
<comment type="cofactor">
    <cofactor evidence="10">
        <name>Mn(2+)</name>
        <dbReference type="ChEBI" id="CHEBI:29035"/>
    </cofactor>
    <text evidence="10">Binds 1 Mn(2+) ion per subunit.</text>
</comment>
<evidence type="ECO:0000256" key="5">
    <source>
        <dbReference type="ARBA" id="ARBA00022741"/>
    </source>
</evidence>
<accession>A0ABS5R5B4</accession>
<protein>
    <recommendedName>
        <fullName evidence="3 10">Phosphoenolpyruvate carboxykinase (ATP)</fullName>
        <shortName evidence="10">PCK</shortName>
        <shortName evidence="10">PEP carboxykinase</shortName>
        <shortName evidence="10">PEPCK</shortName>
        <ecNumber evidence="3 10">4.1.1.49</ecNumber>
    </recommendedName>
</protein>
<feature type="binding site" evidence="10">
    <location>
        <begin position="437"/>
        <end position="438"/>
    </location>
    <ligand>
        <name>ATP</name>
        <dbReference type="ChEBI" id="CHEBI:30616"/>
    </ligand>
</feature>
<comment type="caution">
    <text evidence="11">The sequence shown here is derived from an EMBL/GenBank/DDBJ whole genome shotgun (WGS) entry which is preliminary data.</text>
</comment>
<organism evidence="11 12">
    <name type="scientific">Ancylobacter radicis</name>
    <dbReference type="NCBI Taxonomy" id="2836179"/>
    <lineage>
        <taxon>Bacteria</taxon>
        <taxon>Pseudomonadati</taxon>
        <taxon>Pseudomonadota</taxon>
        <taxon>Alphaproteobacteria</taxon>
        <taxon>Hyphomicrobiales</taxon>
        <taxon>Xanthobacteraceae</taxon>
        <taxon>Ancylobacter</taxon>
    </lineage>
</organism>
<keyword evidence="10" id="KW-0479">Metal-binding</keyword>
<dbReference type="Gene3D" id="3.90.228.20">
    <property type="match status" value="1"/>
</dbReference>
<feature type="binding site" evidence="10">
    <location>
        <position position="443"/>
    </location>
    <ligand>
        <name>ATP</name>
        <dbReference type="ChEBI" id="CHEBI:30616"/>
    </ligand>
</feature>
<dbReference type="EC" id="4.1.1.49" evidence="3 10"/>
<dbReference type="Pfam" id="PF01293">
    <property type="entry name" value="PEPCK_ATP"/>
    <property type="match status" value="1"/>
</dbReference>